<evidence type="ECO:0000313" key="3">
    <source>
        <dbReference type="Proteomes" id="UP000249524"/>
    </source>
</evidence>
<proteinExistence type="predicted"/>
<dbReference type="GO" id="GO:0016491">
    <property type="term" value="F:oxidoreductase activity"/>
    <property type="evidence" value="ECO:0007669"/>
    <property type="project" value="InterPro"/>
</dbReference>
<dbReference type="AlphaFoldDB" id="A0A328BJV3"/>
<dbReference type="SUPFAM" id="SSF54909">
    <property type="entry name" value="Dimeric alpha+beta barrel"/>
    <property type="match status" value="2"/>
</dbReference>
<sequence length="254" mass="28141">MIKLVYVIVRREGLSAGEFRDYWLTRHGPLVAAQAGALRLRKYVQSHPFDDPASEAMRAVRGMRGPADGVTEVWWDSLEDFQAAYATPQGQAAGRVLAEDEAKFIDFERSAVFLTEEHLIFDHTGGKGPGPEAVKATYLLTRRDGLTQAECHETWLHDHGPLVASFAAPLKMAKYVQSHAIAPEVNAGMQAGRGYEPPLDGITEVWVNTLEDLAGGEGAAEAAAALVEDERRFVQMDRSRLFLTREHVIFDHTR</sequence>
<gene>
    <name evidence="2" type="ORF">DJ019_07515</name>
</gene>
<dbReference type="NCBIfam" id="TIGR02118">
    <property type="entry name" value="EthD family reductase"/>
    <property type="match status" value="1"/>
</dbReference>
<name>A0A328BJV3_9CAUL</name>
<organism evidence="2 3">
    <name type="scientific">Phenylobacterium kunshanense</name>
    <dbReference type="NCBI Taxonomy" id="1445034"/>
    <lineage>
        <taxon>Bacteria</taxon>
        <taxon>Pseudomonadati</taxon>
        <taxon>Pseudomonadota</taxon>
        <taxon>Alphaproteobacteria</taxon>
        <taxon>Caulobacterales</taxon>
        <taxon>Caulobacteraceae</taxon>
        <taxon>Phenylobacterium</taxon>
    </lineage>
</organism>
<dbReference type="OrthoDB" id="6369070at2"/>
<dbReference type="Proteomes" id="UP000249524">
    <property type="component" value="Unassembled WGS sequence"/>
</dbReference>
<dbReference type="Pfam" id="PF07110">
    <property type="entry name" value="EthD"/>
    <property type="match status" value="2"/>
</dbReference>
<feature type="domain" description="EthD" evidence="1">
    <location>
        <begin position="143"/>
        <end position="235"/>
    </location>
</feature>
<dbReference type="EMBL" id="QFYS01000002">
    <property type="protein sequence ID" value="RAK67742.1"/>
    <property type="molecule type" value="Genomic_DNA"/>
</dbReference>
<comment type="caution">
    <text evidence="2">The sequence shown here is derived from an EMBL/GenBank/DDBJ whole genome shotgun (WGS) entry which is preliminary data.</text>
</comment>
<evidence type="ECO:0000259" key="1">
    <source>
        <dbReference type="Pfam" id="PF07110"/>
    </source>
</evidence>
<dbReference type="RefSeq" id="WP_111275351.1">
    <property type="nucleotide sequence ID" value="NZ_QFYS01000002.1"/>
</dbReference>
<dbReference type="InterPro" id="IPR011008">
    <property type="entry name" value="Dimeric_a/b-barrel"/>
</dbReference>
<evidence type="ECO:0000313" key="2">
    <source>
        <dbReference type="EMBL" id="RAK67742.1"/>
    </source>
</evidence>
<dbReference type="Gene3D" id="3.30.70.100">
    <property type="match status" value="2"/>
</dbReference>
<feature type="domain" description="EthD" evidence="1">
    <location>
        <begin position="11"/>
        <end position="107"/>
    </location>
</feature>
<accession>A0A328BJV3</accession>
<dbReference type="InterPro" id="IPR009799">
    <property type="entry name" value="EthD_dom"/>
</dbReference>
<reference evidence="2 3" key="1">
    <citation type="submission" date="2018-05" db="EMBL/GenBank/DDBJ databases">
        <authorList>
            <person name="Lanie J.A."/>
            <person name="Ng W.-L."/>
            <person name="Kazmierczak K.M."/>
            <person name="Andrzejewski T.M."/>
            <person name="Davidsen T.M."/>
            <person name="Wayne K.J."/>
            <person name="Tettelin H."/>
            <person name="Glass J.I."/>
            <person name="Rusch D."/>
            <person name="Podicherti R."/>
            <person name="Tsui H.-C.T."/>
            <person name="Winkler M.E."/>
        </authorList>
    </citation>
    <scope>NUCLEOTIDE SEQUENCE [LARGE SCALE GENOMIC DNA]</scope>
    <source>
        <strain evidence="2 3">BUT-10</strain>
    </source>
</reference>
<keyword evidence="3" id="KW-1185">Reference proteome</keyword>
<protein>
    <recommendedName>
        <fullName evidence="1">EthD domain-containing protein</fullName>
    </recommendedName>
</protein>